<keyword evidence="2" id="KW-1185">Reference proteome</keyword>
<dbReference type="AlphaFoldDB" id="H1YCD5"/>
<dbReference type="Proteomes" id="UP000002774">
    <property type="component" value="Chromosome"/>
</dbReference>
<evidence type="ECO:0000313" key="2">
    <source>
        <dbReference type="Proteomes" id="UP000002774"/>
    </source>
</evidence>
<name>H1YCD5_9SPHI</name>
<dbReference type="PROSITE" id="PS51257">
    <property type="entry name" value="PROKAR_LIPOPROTEIN"/>
    <property type="match status" value="1"/>
</dbReference>
<dbReference type="EMBL" id="CM001403">
    <property type="protein sequence ID" value="EHQ30126.1"/>
    <property type="molecule type" value="Genomic_DNA"/>
</dbReference>
<proteinExistence type="predicted"/>
<reference evidence="1" key="1">
    <citation type="submission" date="2011-09" db="EMBL/GenBank/DDBJ databases">
        <title>The permanent draft genome of Mucilaginibacter paludis DSM 18603.</title>
        <authorList>
            <consortium name="US DOE Joint Genome Institute (JGI-PGF)"/>
            <person name="Lucas S."/>
            <person name="Han J."/>
            <person name="Lapidus A."/>
            <person name="Bruce D."/>
            <person name="Goodwin L."/>
            <person name="Pitluck S."/>
            <person name="Peters L."/>
            <person name="Kyrpides N."/>
            <person name="Mavromatis K."/>
            <person name="Ivanova N."/>
            <person name="Mikhailova N."/>
            <person name="Held B."/>
            <person name="Detter J.C."/>
            <person name="Tapia R."/>
            <person name="Han C."/>
            <person name="Land M."/>
            <person name="Hauser L."/>
            <person name="Markowitz V."/>
            <person name="Cheng J.-F."/>
            <person name="Hugenholtz P."/>
            <person name="Woyke T."/>
            <person name="Wu D."/>
            <person name="Tindall B."/>
            <person name="Brambilla E."/>
            <person name="Klenk H.-P."/>
            <person name="Eisen J.A."/>
        </authorList>
    </citation>
    <scope>NUCLEOTIDE SEQUENCE [LARGE SCALE GENOMIC DNA]</scope>
    <source>
        <strain evidence="1">DSM 18603</strain>
    </source>
</reference>
<gene>
    <name evidence="1" type="ORF">Mucpa_6068</name>
</gene>
<accession>H1YCD5</accession>
<evidence type="ECO:0000313" key="1">
    <source>
        <dbReference type="EMBL" id="EHQ30126.1"/>
    </source>
</evidence>
<evidence type="ECO:0008006" key="3">
    <source>
        <dbReference type="Google" id="ProtNLM"/>
    </source>
</evidence>
<sequence length="168" mass="18152">MKCFNLSFIFTILVFGSLSCKKDNTTDFPLTFKLQTANSSGMVTTSFSKTDTIHFQLIISNTTNRDVNLNNFMPDLICNPKSNLFRAYSATGADMGRPCISTNCTDIGLIVIKAGSTQTIDYPRPSAGIACNTVSLTSGTYNTGLSYAFTISNATSNQALKTSFSVNN</sequence>
<protein>
    <recommendedName>
        <fullName evidence="3">Lipoprotein</fullName>
    </recommendedName>
</protein>
<organism evidence="1 2">
    <name type="scientific">Mucilaginibacter paludis DSM 18603</name>
    <dbReference type="NCBI Taxonomy" id="714943"/>
    <lineage>
        <taxon>Bacteria</taxon>
        <taxon>Pseudomonadati</taxon>
        <taxon>Bacteroidota</taxon>
        <taxon>Sphingobacteriia</taxon>
        <taxon>Sphingobacteriales</taxon>
        <taxon>Sphingobacteriaceae</taxon>
        <taxon>Mucilaginibacter</taxon>
    </lineage>
</organism>
<dbReference type="HOGENOM" id="CLU_1584646_0_0_10"/>